<feature type="region of interest" description="Disordered" evidence="1">
    <location>
        <begin position="298"/>
        <end position="328"/>
    </location>
</feature>
<feature type="signal peptide" evidence="2">
    <location>
        <begin position="1"/>
        <end position="20"/>
    </location>
</feature>
<dbReference type="AlphaFoldDB" id="A0ABD2NRH3"/>
<evidence type="ECO:0000313" key="3">
    <source>
        <dbReference type="EMBL" id="KAL3281219.1"/>
    </source>
</evidence>
<feature type="region of interest" description="Disordered" evidence="1">
    <location>
        <begin position="65"/>
        <end position="87"/>
    </location>
</feature>
<dbReference type="EMBL" id="JABFTP020000144">
    <property type="protein sequence ID" value="KAL3281219.1"/>
    <property type="molecule type" value="Genomic_DNA"/>
</dbReference>
<feature type="compositionally biased region" description="Acidic residues" evidence="1">
    <location>
        <begin position="298"/>
        <end position="311"/>
    </location>
</feature>
<name>A0ABD2NRH3_9CUCU</name>
<dbReference type="Proteomes" id="UP001516400">
    <property type="component" value="Unassembled WGS sequence"/>
</dbReference>
<comment type="caution">
    <text evidence="3">The sequence shown here is derived from an EMBL/GenBank/DDBJ whole genome shotgun (WGS) entry which is preliminary data.</text>
</comment>
<keyword evidence="2" id="KW-0732">Signal</keyword>
<reference evidence="3 4" key="1">
    <citation type="journal article" date="2021" name="BMC Biol.">
        <title>Horizontally acquired antibacterial genes associated with adaptive radiation of ladybird beetles.</title>
        <authorList>
            <person name="Li H.S."/>
            <person name="Tang X.F."/>
            <person name="Huang Y.H."/>
            <person name="Xu Z.Y."/>
            <person name="Chen M.L."/>
            <person name="Du X.Y."/>
            <person name="Qiu B.Y."/>
            <person name="Chen P.T."/>
            <person name="Zhang W."/>
            <person name="Slipinski A."/>
            <person name="Escalona H.E."/>
            <person name="Waterhouse R.M."/>
            <person name="Zwick A."/>
            <person name="Pang H."/>
        </authorList>
    </citation>
    <scope>NUCLEOTIDE SEQUENCE [LARGE SCALE GENOMIC DNA]</scope>
    <source>
        <strain evidence="3">SYSU2018</strain>
    </source>
</reference>
<protein>
    <submittedName>
        <fullName evidence="3">Uncharacterized protein</fullName>
    </submittedName>
</protein>
<gene>
    <name evidence="3" type="ORF">HHI36_004433</name>
</gene>
<evidence type="ECO:0000256" key="1">
    <source>
        <dbReference type="SAM" id="MobiDB-lite"/>
    </source>
</evidence>
<evidence type="ECO:0000256" key="2">
    <source>
        <dbReference type="SAM" id="SignalP"/>
    </source>
</evidence>
<evidence type="ECO:0000313" key="4">
    <source>
        <dbReference type="Proteomes" id="UP001516400"/>
    </source>
</evidence>
<keyword evidence="4" id="KW-1185">Reference proteome</keyword>
<organism evidence="3 4">
    <name type="scientific">Cryptolaemus montrouzieri</name>
    <dbReference type="NCBI Taxonomy" id="559131"/>
    <lineage>
        <taxon>Eukaryota</taxon>
        <taxon>Metazoa</taxon>
        <taxon>Ecdysozoa</taxon>
        <taxon>Arthropoda</taxon>
        <taxon>Hexapoda</taxon>
        <taxon>Insecta</taxon>
        <taxon>Pterygota</taxon>
        <taxon>Neoptera</taxon>
        <taxon>Endopterygota</taxon>
        <taxon>Coleoptera</taxon>
        <taxon>Polyphaga</taxon>
        <taxon>Cucujiformia</taxon>
        <taxon>Coccinelloidea</taxon>
        <taxon>Coccinellidae</taxon>
        <taxon>Scymninae</taxon>
        <taxon>Scymnini</taxon>
        <taxon>Cryptolaemus</taxon>
    </lineage>
</organism>
<accession>A0ABD2NRH3</accession>
<sequence length="354" mass="40992">MKKLLWTTVVSIYFVMAVSALGNDDKFIKKFAMMKIYESCLGTNVLKQIQNEIRQACKKCASYEKPAPTTERPLPRPVQTTLPPQEAPLPENGNSLFQQQPFDQEKLNQAILAFRPNPFGTPQYRPYSPVSGFYPFNNPMYQTPLFYPAYQQTGQFSPYTFPLVGQPYMGGNRMSRDMDTRNPLFEAVTSRMSGKPKNMTCIMQELGYLDENLEPDYDKISERIKNLPVPEALREDVQDGFQFCKQFSQCVPQTMRPNSLLSRELTRPVIFFKCYQHKKIEACIMKDFRERINKIRDEEDDDDDDDEDDEGKETIIRQGKSTRRKNEPQIDAMATDVFEFLLGTNSNLELDSYL</sequence>
<proteinExistence type="predicted"/>
<feature type="chain" id="PRO_5044775972" evidence="2">
    <location>
        <begin position="21"/>
        <end position="354"/>
    </location>
</feature>